<dbReference type="WBParaSite" id="SMUV_0000492601-mRNA-1">
    <property type="protein sequence ID" value="SMUV_0000492601-mRNA-1"/>
    <property type="gene ID" value="SMUV_0000492601"/>
</dbReference>
<feature type="compositionally biased region" description="Polar residues" evidence="1">
    <location>
        <begin position="1"/>
        <end position="16"/>
    </location>
</feature>
<evidence type="ECO:0000313" key="2">
    <source>
        <dbReference type="Proteomes" id="UP000046393"/>
    </source>
</evidence>
<name>A0A0N5AKB2_9BILA</name>
<proteinExistence type="predicted"/>
<protein>
    <submittedName>
        <fullName evidence="3">Uncharacterized protein</fullName>
    </submittedName>
</protein>
<keyword evidence="2" id="KW-1185">Reference proteome</keyword>
<feature type="region of interest" description="Disordered" evidence="1">
    <location>
        <begin position="1"/>
        <end position="45"/>
    </location>
</feature>
<dbReference type="AlphaFoldDB" id="A0A0N5AKB2"/>
<evidence type="ECO:0000313" key="3">
    <source>
        <dbReference type="WBParaSite" id="SMUV_0000492601-mRNA-1"/>
    </source>
</evidence>
<sequence>MTTSISAKLSSPNRQFGTYHHPRSSKRDLNLGASKPHFGTPVISNPAMHQRRNLTLQPDFSPHHVLSSRVKEPQIAEANSLFNRTK</sequence>
<accession>A0A0N5AKB2</accession>
<organism evidence="2 3">
    <name type="scientific">Syphacia muris</name>
    <dbReference type="NCBI Taxonomy" id="451379"/>
    <lineage>
        <taxon>Eukaryota</taxon>
        <taxon>Metazoa</taxon>
        <taxon>Ecdysozoa</taxon>
        <taxon>Nematoda</taxon>
        <taxon>Chromadorea</taxon>
        <taxon>Rhabditida</taxon>
        <taxon>Spirurina</taxon>
        <taxon>Oxyuridomorpha</taxon>
        <taxon>Oxyuroidea</taxon>
        <taxon>Oxyuridae</taxon>
        <taxon>Syphacia</taxon>
    </lineage>
</organism>
<reference evidence="3" key="1">
    <citation type="submission" date="2017-02" db="UniProtKB">
        <authorList>
            <consortium name="WormBaseParasite"/>
        </authorList>
    </citation>
    <scope>IDENTIFICATION</scope>
</reference>
<evidence type="ECO:0000256" key="1">
    <source>
        <dbReference type="SAM" id="MobiDB-lite"/>
    </source>
</evidence>
<feature type="region of interest" description="Disordered" evidence="1">
    <location>
        <begin position="65"/>
        <end position="86"/>
    </location>
</feature>
<dbReference type="Proteomes" id="UP000046393">
    <property type="component" value="Unplaced"/>
</dbReference>